<evidence type="ECO:0000313" key="2">
    <source>
        <dbReference type="EMBL" id="KKN56872.1"/>
    </source>
</evidence>
<dbReference type="SUPFAM" id="SSF46785">
    <property type="entry name" value="Winged helix' DNA-binding domain"/>
    <property type="match status" value="1"/>
</dbReference>
<gene>
    <name evidence="2" type="ORF">LCGC14_0567970</name>
</gene>
<feature type="region of interest" description="Disordered" evidence="1">
    <location>
        <begin position="246"/>
        <end position="287"/>
    </location>
</feature>
<sequence length="508" mass="54895">MNGVRAQLLELLVEAGDHAVSVNSLACSADVSHYIVRQHLDALVSLGTVVKIETDGAGVTRYRRKNEEDETMTEHDNRPLADRILEVLPRLLRDGRPGLTTLEIGSKIKARPNTVTAELKLMLRSGQVSREGEGKRGDPYRFYRTLQEDVTGPAYVCPDCGLDWPTGGPGVNHACEPAMRAAGIHPDQDLGVADEELDRAEELEIPAGAYSHVDVDGLTKRPPEDALPEGYTDAAEVLAAGIRAQEAEKAQKEAPGATEAADLEAPDTVGPPDPELEVEAAGVESEAELRRAIAREEAEQRYVDDPHGCRARAELAAAGPVELPEELAIALETGANPATPGEPELGDLLDQYAQRGDTLAHLEAEGTEEHADGVRLPRPTDDPEELAGVPLSQQLTDHDRRTVRAWSRAEALELEAEIQAHLDAGVPLEQLVLECHLDGSTVKDRGPSEAELIGPAIGFEVAAKNLRARAEEARRDLGILEAAAVLCERLRNEELDLASDQLRQEPRS</sequence>
<evidence type="ECO:0000256" key="1">
    <source>
        <dbReference type="SAM" id="MobiDB-lite"/>
    </source>
</evidence>
<comment type="caution">
    <text evidence="2">The sequence shown here is derived from an EMBL/GenBank/DDBJ whole genome shotgun (WGS) entry which is preliminary data.</text>
</comment>
<dbReference type="InterPro" id="IPR036390">
    <property type="entry name" value="WH_DNA-bd_sf"/>
</dbReference>
<organism evidence="2">
    <name type="scientific">marine sediment metagenome</name>
    <dbReference type="NCBI Taxonomy" id="412755"/>
    <lineage>
        <taxon>unclassified sequences</taxon>
        <taxon>metagenomes</taxon>
        <taxon>ecological metagenomes</taxon>
    </lineage>
</organism>
<name>A0A0F9S3Q9_9ZZZZ</name>
<reference evidence="2" key="1">
    <citation type="journal article" date="2015" name="Nature">
        <title>Complex archaea that bridge the gap between prokaryotes and eukaryotes.</title>
        <authorList>
            <person name="Spang A."/>
            <person name="Saw J.H."/>
            <person name="Jorgensen S.L."/>
            <person name="Zaremba-Niedzwiedzka K."/>
            <person name="Martijn J."/>
            <person name="Lind A.E."/>
            <person name="van Eijk R."/>
            <person name="Schleper C."/>
            <person name="Guy L."/>
            <person name="Ettema T.J."/>
        </authorList>
    </citation>
    <scope>NUCLEOTIDE SEQUENCE</scope>
</reference>
<dbReference type="EMBL" id="LAZR01000828">
    <property type="protein sequence ID" value="KKN56872.1"/>
    <property type="molecule type" value="Genomic_DNA"/>
</dbReference>
<dbReference type="AlphaFoldDB" id="A0A0F9S3Q9"/>
<protein>
    <submittedName>
        <fullName evidence="2">Uncharacterized protein</fullName>
    </submittedName>
</protein>
<proteinExistence type="predicted"/>
<accession>A0A0F9S3Q9</accession>